<organism evidence="2 3">
    <name type="scientific">Fukomys damarensis</name>
    <name type="common">Damaraland mole rat</name>
    <name type="synonym">Cryptomys damarensis</name>
    <dbReference type="NCBI Taxonomy" id="885580"/>
    <lineage>
        <taxon>Eukaryota</taxon>
        <taxon>Metazoa</taxon>
        <taxon>Chordata</taxon>
        <taxon>Craniata</taxon>
        <taxon>Vertebrata</taxon>
        <taxon>Euteleostomi</taxon>
        <taxon>Mammalia</taxon>
        <taxon>Eutheria</taxon>
        <taxon>Euarchontoglires</taxon>
        <taxon>Glires</taxon>
        <taxon>Rodentia</taxon>
        <taxon>Hystricomorpha</taxon>
        <taxon>Bathyergidae</taxon>
        <taxon>Fukomys</taxon>
    </lineage>
</organism>
<evidence type="ECO:0000313" key="3">
    <source>
        <dbReference type="Proteomes" id="UP000028990"/>
    </source>
</evidence>
<accession>A0A091DNT7</accession>
<name>A0A091DNT7_FUKDA</name>
<protein>
    <submittedName>
        <fullName evidence="2">Uncharacterized protein</fullName>
    </submittedName>
</protein>
<proteinExistence type="predicted"/>
<evidence type="ECO:0000313" key="2">
    <source>
        <dbReference type="EMBL" id="KFO33789.1"/>
    </source>
</evidence>
<sequence>MQNLRSQFSTRETVVVFTRMNMKSSVQGVCEHPALAQLEGWAGQQVLDTDMPFLATWREGWATPHPGGPDALHHRHPPPGDTDWHLGPPQLWPMPLDSLLRRKSRVPNTLSAVSVPLHLASVLCSSSSVVQSDFKVYTERKEWLDLVSSACQSRLSHTFLTGNNCTDTLPSQGICHFTDTVCTPFVLLNLVILIISKWTLR</sequence>
<dbReference type="EMBL" id="KN122054">
    <property type="protein sequence ID" value="KFO33789.1"/>
    <property type="molecule type" value="Genomic_DNA"/>
</dbReference>
<dbReference type="AlphaFoldDB" id="A0A091DNT7"/>
<keyword evidence="3" id="KW-1185">Reference proteome</keyword>
<feature type="region of interest" description="Disordered" evidence="1">
    <location>
        <begin position="64"/>
        <end position="87"/>
    </location>
</feature>
<reference evidence="2 3" key="1">
    <citation type="submission" date="2013-11" db="EMBL/GenBank/DDBJ databases">
        <title>The Damaraland mole rat (Fukomys damarensis) genome and evolution of African mole rats.</title>
        <authorList>
            <person name="Gladyshev V.N."/>
            <person name="Fang X."/>
        </authorList>
    </citation>
    <scope>NUCLEOTIDE SEQUENCE [LARGE SCALE GENOMIC DNA]</scope>
    <source>
        <tissue evidence="2">Liver</tissue>
    </source>
</reference>
<dbReference type="Proteomes" id="UP000028990">
    <property type="component" value="Unassembled WGS sequence"/>
</dbReference>
<gene>
    <name evidence="2" type="ORF">H920_04783</name>
</gene>
<evidence type="ECO:0000256" key="1">
    <source>
        <dbReference type="SAM" id="MobiDB-lite"/>
    </source>
</evidence>